<reference evidence="7" key="3">
    <citation type="submission" date="2025-09" db="UniProtKB">
        <authorList>
            <consortium name="Ensembl"/>
        </authorList>
    </citation>
    <scope>IDENTIFICATION</scope>
    <source>
        <strain evidence="7">Boxer</strain>
    </source>
</reference>
<proteinExistence type="predicted"/>
<dbReference type="AlphaFoldDB" id="A0A8I3MTU9"/>
<dbReference type="Proteomes" id="UP000805418">
    <property type="component" value="Chromosome 19"/>
</dbReference>
<evidence type="ECO:0000256" key="5">
    <source>
        <dbReference type="SAM" id="MobiDB-lite"/>
    </source>
</evidence>
<dbReference type="FunCoup" id="A0A8I3MTU9">
    <property type="interactions" value="6"/>
</dbReference>
<feature type="compositionally biased region" description="Gly residues" evidence="5">
    <location>
        <begin position="84"/>
        <end position="100"/>
    </location>
</feature>
<name>A0A8I3MTU9_CANLF</name>
<keyword evidence="3" id="KW-0732">Signal</keyword>
<dbReference type="SUPFAM" id="SSF57302">
    <property type="entry name" value="Snake toxin-like"/>
    <property type="match status" value="1"/>
</dbReference>
<dbReference type="OrthoDB" id="9924997at2759"/>
<dbReference type="GO" id="GO:0098552">
    <property type="term" value="C:side of membrane"/>
    <property type="evidence" value="ECO:0007669"/>
    <property type="project" value="UniProtKB-KW"/>
</dbReference>
<feature type="compositionally biased region" description="Low complexity" evidence="5">
    <location>
        <begin position="65"/>
        <end position="83"/>
    </location>
</feature>
<accession>A0A8I3MTU9</accession>
<dbReference type="CDD" id="cd23559">
    <property type="entry name" value="TFP_LU_ECD_LYPD1"/>
    <property type="match status" value="1"/>
</dbReference>
<reference evidence="7" key="2">
    <citation type="submission" date="2025-08" db="UniProtKB">
        <authorList>
            <consortium name="Ensembl"/>
        </authorList>
    </citation>
    <scope>IDENTIFICATION</scope>
    <source>
        <strain evidence="7">Boxer</strain>
    </source>
</reference>
<keyword evidence="2" id="KW-0336">GPI-anchor</keyword>
<feature type="region of interest" description="Disordered" evidence="5">
    <location>
        <begin position="1"/>
        <end position="118"/>
    </location>
</feature>
<keyword evidence="2" id="KW-0325">Glycoprotein</keyword>
<evidence type="ECO:0000259" key="6">
    <source>
        <dbReference type="Pfam" id="PF00021"/>
    </source>
</evidence>
<evidence type="ECO:0000313" key="7">
    <source>
        <dbReference type="Ensembl" id="ENSCAFP00845009628.1"/>
    </source>
</evidence>
<organism evidence="7 8">
    <name type="scientific">Canis lupus familiaris</name>
    <name type="common">Dog</name>
    <name type="synonym">Canis familiaris</name>
    <dbReference type="NCBI Taxonomy" id="9615"/>
    <lineage>
        <taxon>Eukaryota</taxon>
        <taxon>Metazoa</taxon>
        <taxon>Chordata</taxon>
        <taxon>Craniata</taxon>
        <taxon>Vertebrata</taxon>
        <taxon>Euteleostomi</taxon>
        <taxon>Mammalia</taxon>
        <taxon>Eutheria</taxon>
        <taxon>Laurasiatheria</taxon>
        <taxon>Carnivora</taxon>
        <taxon>Caniformia</taxon>
        <taxon>Canidae</taxon>
        <taxon>Canis</taxon>
    </lineage>
</organism>
<reference evidence="7" key="1">
    <citation type="submission" date="2020-03" db="EMBL/GenBank/DDBJ databases">
        <title>Long-read based genome assembly of a Labrador retriever dog.</title>
        <authorList>
            <person name="Eory L."/>
            <person name="Zhang W."/>
            <person name="Schoenebeck J."/>
        </authorList>
    </citation>
    <scope>NUCLEOTIDE SEQUENCE [LARGE SCALE GENOMIC DNA]</scope>
    <source>
        <strain evidence="7">Labrador retriever</strain>
    </source>
</reference>
<dbReference type="Reactome" id="R-CFA-163125">
    <property type="pathway name" value="Post-translational modification: synthesis of GPI-anchored proteins"/>
</dbReference>
<evidence type="ECO:0000256" key="4">
    <source>
        <dbReference type="ARBA" id="ARBA00023157"/>
    </source>
</evidence>
<sequence>MSGAEQLTPPLRERLSDPGRAPRPRAPAKRLPREPGPNGGGVAARAARTRPWPGLGPHAAAGTVPRRAGGSRRSSSWRPARARGLGGSGARGSGLGGARGGSSEPRHGDAGDEPQNRGGVCERNRSALQIQCYQCEEFQLNNDCSSPEFIVNCTVNVQDMCQKEVMEQSAGIMYRKSCASSAACLIASAGYQSFCSPGKLNSVCISCCNTPLCNGPRPKKRSSSALALRPGLPTTILLLQFALLWAHC</sequence>
<dbReference type="Ensembl" id="ENSCAFT00845012319.1">
    <property type="protein sequence ID" value="ENSCAFP00845009628.1"/>
    <property type="gene ID" value="ENSCAFG00845006921.1"/>
</dbReference>
<gene>
    <name evidence="7" type="primary">LYPD1</name>
</gene>
<keyword evidence="2" id="KW-0472">Membrane</keyword>
<dbReference type="PANTHER" id="PTHR10036:SF7">
    <property type="entry name" value="LY6_PLAUR DOMAIN-CONTAINING PROTEIN 1"/>
    <property type="match status" value="1"/>
</dbReference>
<feature type="domain" description="UPAR/Ly6" evidence="6">
    <location>
        <begin position="130"/>
        <end position="215"/>
    </location>
</feature>
<protein>
    <submittedName>
        <fullName evidence="7">LY6/PLAUR domain containing 1</fullName>
    </submittedName>
</protein>
<evidence type="ECO:0000256" key="3">
    <source>
        <dbReference type="ARBA" id="ARBA00022729"/>
    </source>
</evidence>
<dbReference type="GO" id="GO:0045202">
    <property type="term" value="C:synapse"/>
    <property type="evidence" value="ECO:0007669"/>
    <property type="project" value="GOC"/>
</dbReference>
<evidence type="ECO:0000313" key="8">
    <source>
        <dbReference type="Proteomes" id="UP000805418"/>
    </source>
</evidence>
<keyword evidence="4" id="KW-1015">Disulfide bond</keyword>
<evidence type="ECO:0000256" key="2">
    <source>
        <dbReference type="ARBA" id="ARBA00022622"/>
    </source>
</evidence>
<dbReference type="Pfam" id="PF00021">
    <property type="entry name" value="UPAR_LY6"/>
    <property type="match status" value="1"/>
</dbReference>
<evidence type="ECO:0000256" key="1">
    <source>
        <dbReference type="ARBA" id="ARBA00004609"/>
    </source>
</evidence>
<dbReference type="InterPro" id="IPR016054">
    <property type="entry name" value="LY6_UPA_recep-like"/>
</dbReference>
<keyword evidence="8" id="KW-1185">Reference proteome</keyword>
<dbReference type="GeneTree" id="ENSGT00390000002215"/>
<comment type="subcellular location">
    <subcellularLocation>
        <location evidence="1">Cell membrane</location>
        <topology evidence="1">Lipid-anchor</topology>
        <topology evidence="1">GPI-anchor</topology>
    </subcellularLocation>
</comment>
<dbReference type="GO" id="GO:0005886">
    <property type="term" value="C:plasma membrane"/>
    <property type="evidence" value="ECO:0007669"/>
    <property type="project" value="UniProtKB-SubCell"/>
</dbReference>
<dbReference type="InterPro" id="IPR045860">
    <property type="entry name" value="Snake_toxin-like_sf"/>
</dbReference>
<dbReference type="GO" id="GO:0030550">
    <property type="term" value="F:acetylcholine receptor inhibitor activity"/>
    <property type="evidence" value="ECO:0000318"/>
    <property type="project" value="GO_Central"/>
</dbReference>
<dbReference type="GO" id="GO:0095500">
    <property type="term" value="P:acetylcholine receptor signaling pathway"/>
    <property type="evidence" value="ECO:0000318"/>
    <property type="project" value="GO_Central"/>
</dbReference>
<dbReference type="PANTHER" id="PTHR10036">
    <property type="entry name" value="CD59 GLYCOPROTEIN"/>
    <property type="match status" value="1"/>
</dbReference>
<keyword evidence="2" id="KW-0449">Lipoprotein</keyword>